<evidence type="ECO:0000256" key="1">
    <source>
        <dbReference type="ARBA" id="ARBA00008068"/>
    </source>
</evidence>
<keyword evidence="5" id="KW-1185">Reference proteome</keyword>
<dbReference type="InterPro" id="IPR055378">
    <property type="entry name" value="GH3_C"/>
</dbReference>
<dbReference type="eggNOG" id="ENOG502QPMW">
    <property type="taxonomic scope" value="Eukaryota"/>
</dbReference>
<dbReference type="Gramene" id="EFJ16973">
    <property type="protein sequence ID" value="EFJ16973"/>
    <property type="gene ID" value="SELMODRAFT_115497"/>
</dbReference>
<dbReference type="Pfam" id="PF23572">
    <property type="entry name" value="GH3_C"/>
    <property type="match status" value="1"/>
</dbReference>
<gene>
    <name evidence="4" type="primary">JAR1L6-1</name>
    <name evidence="4" type="ORF">SELMODRAFT_115497</name>
</gene>
<dbReference type="Pfam" id="PF23571">
    <property type="entry name" value="GH3_M"/>
    <property type="match status" value="1"/>
</dbReference>
<dbReference type="GO" id="GO:0005737">
    <property type="term" value="C:cytoplasm"/>
    <property type="evidence" value="ECO:0000318"/>
    <property type="project" value="GO_Central"/>
</dbReference>
<feature type="domain" description="GH3 C-terminal" evidence="3">
    <location>
        <begin position="427"/>
        <end position="540"/>
    </location>
</feature>
<dbReference type="KEGG" id="smo:SELMODRAFT_115497"/>
<dbReference type="HOGENOM" id="CLU_016249_2_0_1"/>
<accession>D8SF39</accession>
<dbReference type="EMBL" id="GL377616">
    <property type="protein sequence ID" value="EFJ16973.1"/>
    <property type="molecule type" value="Genomic_DNA"/>
</dbReference>
<dbReference type="InterPro" id="IPR055377">
    <property type="entry name" value="GH3_M"/>
</dbReference>
<name>D8SF39_SELML</name>
<evidence type="ECO:0000259" key="2">
    <source>
        <dbReference type="Pfam" id="PF23571"/>
    </source>
</evidence>
<evidence type="ECO:0000313" key="4">
    <source>
        <dbReference type="EMBL" id="EFJ16973.1"/>
    </source>
</evidence>
<dbReference type="PANTHER" id="PTHR31901:SF5">
    <property type="entry name" value="JASMONOYL--L-AMINO ACID SYNTHETASE JAR1"/>
    <property type="match status" value="1"/>
</dbReference>
<comment type="similarity">
    <text evidence="1">Belongs to the IAA-amido conjugating enzyme family.</text>
</comment>
<dbReference type="Proteomes" id="UP000001514">
    <property type="component" value="Unassembled WGS sequence"/>
</dbReference>
<dbReference type="OMA" id="WRIAYAY"/>
<reference evidence="4 5" key="1">
    <citation type="journal article" date="2011" name="Science">
        <title>The Selaginella genome identifies genetic changes associated with the evolution of vascular plants.</title>
        <authorList>
            <person name="Banks J.A."/>
            <person name="Nishiyama T."/>
            <person name="Hasebe M."/>
            <person name="Bowman J.L."/>
            <person name="Gribskov M."/>
            <person name="dePamphilis C."/>
            <person name="Albert V.A."/>
            <person name="Aono N."/>
            <person name="Aoyama T."/>
            <person name="Ambrose B.A."/>
            <person name="Ashton N.W."/>
            <person name="Axtell M.J."/>
            <person name="Barker E."/>
            <person name="Barker M.S."/>
            <person name="Bennetzen J.L."/>
            <person name="Bonawitz N.D."/>
            <person name="Chapple C."/>
            <person name="Cheng C."/>
            <person name="Correa L.G."/>
            <person name="Dacre M."/>
            <person name="DeBarry J."/>
            <person name="Dreyer I."/>
            <person name="Elias M."/>
            <person name="Engstrom E.M."/>
            <person name="Estelle M."/>
            <person name="Feng L."/>
            <person name="Finet C."/>
            <person name="Floyd S.K."/>
            <person name="Frommer W.B."/>
            <person name="Fujita T."/>
            <person name="Gramzow L."/>
            <person name="Gutensohn M."/>
            <person name="Harholt J."/>
            <person name="Hattori M."/>
            <person name="Heyl A."/>
            <person name="Hirai T."/>
            <person name="Hiwatashi Y."/>
            <person name="Ishikawa M."/>
            <person name="Iwata M."/>
            <person name="Karol K.G."/>
            <person name="Koehler B."/>
            <person name="Kolukisaoglu U."/>
            <person name="Kubo M."/>
            <person name="Kurata T."/>
            <person name="Lalonde S."/>
            <person name="Li K."/>
            <person name="Li Y."/>
            <person name="Litt A."/>
            <person name="Lyons E."/>
            <person name="Manning G."/>
            <person name="Maruyama T."/>
            <person name="Michael T.P."/>
            <person name="Mikami K."/>
            <person name="Miyazaki S."/>
            <person name="Morinaga S."/>
            <person name="Murata T."/>
            <person name="Mueller-Roeber B."/>
            <person name="Nelson D.R."/>
            <person name="Obara M."/>
            <person name="Oguri Y."/>
            <person name="Olmstead R.G."/>
            <person name="Onodera N."/>
            <person name="Petersen B.L."/>
            <person name="Pils B."/>
            <person name="Prigge M."/>
            <person name="Rensing S.A."/>
            <person name="Riano-Pachon D.M."/>
            <person name="Roberts A.W."/>
            <person name="Sato Y."/>
            <person name="Scheller H.V."/>
            <person name="Schulz B."/>
            <person name="Schulz C."/>
            <person name="Shakirov E.V."/>
            <person name="Shibagaki N."/>
            <person name="Shinohara N."/>
            <person name="Shippen D.E."/>
            <person name="Soerensen I."/>
            <person name="Sotooka R."/>
            <person name="Sugimoto N."/>
            <person name="Sugita M."/>
            <person name="Sumikawa N."/>
            <person name="Tanurdzic M."/>
            <person name="Theissen G."/>
            <person name="Ulvskov P."/>
            <person name="Wakazuki S."/>
            <person name="Weng J.K."/>
            <person name="Willats W.W."/>
            <person name="Wipf D."/>
            <person name="Wolf P.G."/>
            <person name="Yang L."/>
            <person name="Zimmer A.D."/>
            <person name="Zhu Q."/>
            <person name="Mitros T."/>
            <person name="Hellsten U."/>
            <person name="Loque D."/>
            <person name="Otillar R."/>
            <person name="Salamov A."/>
            <person name="Schmutz J."/>
            <person name="Shapiro H."/>
            <person name="Lindquist E."/>
            <person name="Lucas S."/>
            <person name="Rokhsar D."/>
            <person name="Grigoriev I.V."/>
        </authorList>
    </citation>
    <scope>NUCLEOTIDE SEQUENCE [LARGE SCALE GENOMIC DNA]</scope>
</reference>
<dbReference type="Pfam" id="PF03321">
    <property type="entry name" value="GH3"/>
    <property type="match status" value="1"/>
</dbReference>
<evidence type="ECO:0000313" key="5">
    <source>
        <dbReference type="Proteomes" id="UP000001514"/>
    </source>
</evidence>
<organism evidence="5">
    <name type="scientific">Selaginella moellendorffii</name>
    <name type="common">Spikemoss</name>
    <dbReference type="NCBI Taxonomy" id="88036"/>
    <lineage>
        <taxon>Eukaryota</taxon>
        <taxon>Viridiplantae</taxon>
        <taxon>Streptophyta</taxon>
        <taxon>Embryophyta</taxon>
        <taxon>Tracheophyta</taxon>
        <taxon>Lycopodiopsida</taxon>
        <taxon>Selaginellales</taxon>
        <taxon>Selaginellaceae</taxon>
        <taxon>Selaginella</taxon>
    </lineage>
</organism>
<sequence>MAASAIAEFEDACKNAASIQEELLLGILRKNACCEYLQKYGSPLTVAAFKSQVPVIGYDDIRSDLERIAGGDRGQILCHDPITSFFTSSGTSSGKNKNIPATYENTVSVVKVLESSYAYKTNYFDLGKGRSVSLLYFKDLHATKSGLVFGPVTAHGIRSTRFRQVWRSSRTTPYEVLVAASDFRELTYCHLLCALLQRHEVEQVECMYAYSICEALRLFQNEYWEELCNDIRTASLSKTKVMDPKLRKAFERAGVFRSKCGNAMEADKIFKICSNESWSGILPLLFPKAKLVSAVVTGAMTHYVPTLSFYAGDQLPIVGQGFFSSEGGIGINIDPLSPPEDVIYTVTPRSLYYEFLPLGATEALSMHEVVIGELYEILVTNFAGLYRCRMGDVVQITSFFHGAPQMAYHHRKNAVMCINNETVDEQMLQNVVNKVSKDAGVEVLDFMIYGDPAAVPPSYTIFWELGNAKDYSKTQVLEQCCANVLKSFNPEHTRKGTDGLIDSFELVIVKKGTFERLMEEAVKNGASPAQYKTPRCVASSRILEALNSGRVHSYKSSAMSKVN</sequence>
<protein>
    <submittedName>
        <fullName evidence="4">Uncharacterized protein JAR1L6-1</fullName>
    </submittedName>
</protein>
<proteinExistence type="inferred from homology"/>
<feature type="domain" description="GH3 middle" evidence="2">
    <location>
        <begin position="344"/>
        <end position="411"/>
    </location>
</feature>
<dbReference type="InterPro" id="IPR004993">
    <property type="entry name" value="GH3"/>
</dbReference>
<evidence type="ECO:0000259" key="3">
    <source>
        <dbReference type="Pfam" id="PF23572"/>
    </source>
</evidence>
<dbReference type="AlphaFoldDB" id="D8SF39"/>
<dbReference type="PANTHER" id="PTHR31901">
    <property type="entry name" value="GH3 DOMAIN-CONTAINING PROTEIN"/>
    <property type="match status" value="1"/>
</dbReference>
<dbReference type="GO" id="GO:0016881">
    <property type="term" value="F:acid-amino acid ligase activity"/>
    <property type="evidence" value="ECO:0000318"/>
    <property type="project" value="GO_Central"/>
</dbReference>
<dbReference type="InParanoid" id="D8SF39"/>